<keyword evidence="11 14" id="KW-0503">Monooxygenase</keyword>
<dbReference type="SUPFAM" id="SSF48264">
    <property type="entry name" value="Cytochrome P450"/>
    <property type="match status" value="1"/>
</dbReference>
<comment type="subcellular location">
    <subcellularLocation>
        <location evidence="3">Endoplasmic reticulum membrane</location>
        <topology evidence="3">Peripheral membrane protein</topology>
    </subcellularLocation>
    <subcellularLocation>
        <location evidence="2">Microsome membrane</location>
        <topology evidence="2">Peripheral membrane protein</topology>
    </subcellularLocation>
</comment>
<dbReference type="GO" id="GO:0016705">
    <property type="term" value="F:oxidoreductase activity, acting on paired donors, with incorporation or reduction of molecular oxygen"/>
    <property type="evidence" value="ECO:0007669"/>
    <property type="project" value="InterPro"/>
</dbReference>
<evidence type="ECO:0000313" key="15">
    <source>
        <dbReference type="EMBL" id="KAF6215642.1"/>
    </source>
</evidence>
<dbReference type="GO" id="GO:0005789">
    <property type="term" value="C:endoplasmic reticulum membrane"/>
    <property type="evidence" value="ECO:0007669"/>
    <property type="project" value="UniProtKB-SubCell"/>
</dbReference>
<dbReference type="GO" id="GO:0020037">
    <property type="term" value="F:heme binding"/>
    <property type="evidence" value="ECO:0007669"/>
    <property type="project" value="InterPro"/>
</dbReference>
<dbReference type="InterPro" id="IPR002401">
    <property type="entry name" value="Cyt_P450_E_grp-I"/>
</dbReference>
<dbReference type="InterPro" id="IPR001128">
    <property type="entry name" value="Cyt_P450"/>
</dbReference>
<dbReference type="Gene3D" id="1.10.630.10">
    <property type="entry name" value="Cytochrome P450"/>
    <property type="match status" value="1"/>
</dbReference>
<keyword evidence="16" id="KW-1185">Reference proteome</keyword>
<evidence type="ECO:0000256" key="11">
    <source>
        <dbReference type="ARBA" id="ARBA00023033"/>
    </source>
</evidence>
<evidence type="ECO:0008006" key="17">
    <source>
        <dbReference type="Google" id="ProtNLM"/>
    </source>
</evidence>
<gene>
    <name evidence="15" type="ORF">GE061_010398</name>
</gene>
<comment type="similarity">
    <text evidence="4 14">Belongs to the cytochrome P450 family.</text>
</comment>
<evidence type="ECO:0000256" key="12">
    <source>
        <dbReference type="ARBA" id="ARBA00023136"/>
    </source>
</evidence>
<proteinExistence type="inferred from homology"/>
<protein>
    <recommendedName>
        <fullName evidence="17">Cytochrome P450</fullName>
    </recommendedName>
</protein>
<dbReference type="InterPro" id="IPR050196">
    <property type="entry name" value="Cytochrome_P450_Monoox"/>
</dbReference>
<organism evidence="15 16">
    <name type="scientific">Apolygus lucorum</name>
    <name type="common">Small green plant bug</name>
    <name type="synonym">Lygocoris lucorum</name>
    <dbReference type="NCBI Taxonomy" id="248454"/>
    <lineage>
        <taxon>Eukaryota</taxon>
        <taxon>Metazoa</taxon>
        <taxon>Ecdysozoa</taxon>
        <taxon>Arthropoda</taxon>
        <taxon>Hexapoda</taxon>
        <taxon>Insecta</taxon>
        <taxon>Pterygota</taxon>
        <taxon>Neoptera</taxon>
        <taxon>Paraneoptera</taxon>
        <taxon>Hemiptera</taxon>
        <taxon>Heteroptera</taxon>
        <taxon>Panheteroptera</taxon>
        <taxon>Cimicomorpha</taxon>
        <taxon>Miridae</taxon>
        <taxon>Mirini</taxon>
        <taxon>Apolygus</taxon>
    </lineage>
</organism>
<evidence type="ECO:0000313" key="16">
    <source>
        <dbReference type="Proteomes" id="UP000466442"/>
    </source>
</evidence>
<keyword evidence="12" id="KW-0472">Membrane</keyword>
<evidence type="ECO:0000256" key="6">
    <source>
        <dbReference type="ARBA" id="ARBA00022723"/>
    </source>
</evidence>
<keyword evidence="6 13" id="KW-0479">Metal-binding</keyword>
<evidence type="ECO:0000256" key="13">
    <source>
        <dbReference type="PIRSR" id="PIRSR602401-1"/>
    </source>
</evidence>
<dbReference type="Pfam" id="PF00067">
    <property type="entry name" value="p450"/>
    <property type="match status" value="1"/>
</dbReference>
<evidence type="ECO:0000256" key="7">
    <source>
        <dbReference type="ARBA" id="ARBA00022824"/>
    </source>
</evidence>
<dbReference type="GO" id="GO:0004497">
    <property type="term" value="F:monooxygenase activity"/>
    <property type="evidence" value="ECO:0007669"/>
    <property type="project" value="UniProtKB-KW"/>
</dbReference>
<dbReference type="AlphaFoldDB" id="A0A8S9Y2W4"/>
<dbReference type="PANTHER" id="PTHR24291">
    <property type="entry name" value="CYTOCHROME P450 FAMILY 4"/>
    <property type="match status" value="1"/>
</dbReference>
<dbReference type="EMBL" id="WIXP02000002">
    <property type="protein sequence ID" value="KAF6215642.1"/>
    <property type="molecule type" value="Genomic_DNA"/>
</dbReference>
<dbReference type="OrthoDB" id="1055148at2759"/>
<keyword evidence="9 14" id="KW-0560">Oxidoreductase</keyword>
<evidence type="ECO:0000256" key="10">
    <source>
        <dbReference type="ARBA" id="ARBA00023004"/>
    </source>
</evidence>
<accession>A0A8S9Y2W4</accession>
<dbReference type="GO" id="GO:0005506">
    <property type="term" value="F:iron ion binding"/>
    <property type="evidence" value="ECO:0007669"/>
    <property type="project" value="InterPro"/>
</dbReference>
<keyword evidence="8" id="KW-0492">Microsome</keyword>
<name>A0A8S9Y2W4_APOLU</name>
<evidence type="ECO:0000256" key="4">
    <source>
        <dbReference type="ARBA" id="ARBA00010617"/>
    </source>
</evidence>
<dbReference type="PROSITE" id="PS00086">
    <property type="entry name" value="CYTOCHROME_P450"/>
    <property type="match status" value="1"/>
</dbReference>
<evidence type="ECO:0000256" key="9">
    <source>
        <dbReference type="ARBA" id="ARBA00023002"/>
    </source>
</evidence>
<comment type="caution">
    <text evidence="15">The sequence shown here is derived from an EMBL/GenBank/DDBJ whole genome shotgun (WGS) entry which is preliminary data.</text>
</comment>
<dbReference type="InterPro" id="IPR017972">
    <property type="entry name" value="Cyt_P450_CS"/>
</dbReference>
<evidence type="ECO:0000256" key="5">
    <source>
        <dbReference type="ARBA" id="ARBA00022617"/>
    </source>
</evidence>
<reference evidence="15" key="1">
    <citation type="journal article" date="2021" name="Mol. Ecol. Resour.">
        <title>Apolygus lucorum genome provides insights into omnivorousness and mesophyll feeding.</title>
        <authorList>
            <person name="Liu Y."/>
            <person name="Liu H."/>
            <person name="Wang H."/>
            <person name="Huang T."/>
            <person name="Liu B."/>
            <person name="Yang B."/>
            <person name="Yin L."/>
            <person name="Li B."/>
            <person name="Zhang Y."/>
            <person name="Zhang S."/>
            <person name="Jiang F."/>
            <person name="Zhang X."/>
            <person name="Ren Y."/>
            <person name="Wang B."/>
            <person name="Wang S."/>
            <person name="Lu Y."/>
            <person name="Wu K."/>
            <person name="Fan W."/>
            <person name="Wang G."/>
        </authorList>
    </citation>
    <scope>NUCLEOTIDE SEQUENCE</scope>
    <source>
        <strain evidence="15">12Hb</strain>
    </source>
</reference>
<dbReference type="PRINTS" id="PR00463">
    <property type="entry name" value="EP450I"/>
</dbReference>
<evidence type="ECO:0000256" key="8">
    <source>
        <dbReference type="ARBA" id="ARBA00022848"/>
    </source>
</evidence>
<feature type="binding site" description="axial binding residue" evidence="13">
    <location>
        <position position="384"/>
    </location>
    <ligand>
        <name>heme</name>
        <dbReference type="ChEBI" id="CHEBI:30413"/>
    </ligand>
    <ligandPart>
        <name>Fe</name>
        <dbReference type="ChEBI" id="CHEBI:18248"/>
    </ligandPart>
</feature>
<dbReference type="PANTHER" id="PTHR24291:SF189">
    <property type="entry name" value="CYTOCHROME P450 4C3-RELATED"/>
    <property type="match status" value="1"/>
</dbReference>
<evidence type="ECO:0000256" key="2">
    <source>
        <dbReference type="ARBA" id="ARBA00004174"/>
    </source>
</evidence>
<evidence type="ECO:0000256" key="1">
    <source>
        <dbReference type="ARBA" id="ARBA00001971"/>
    </source>
</evidence>
<dbReference type="Proteomes" id="UP000466442">
    <property type="component" value="Unassembled WGS sequence"/>
</dbReference>
<keyword evidence="10 13" id="KW-0408">Iron</keyword>
<keyword evidence="5 13" id="KW-0349">Heme</keyword>
<dbReference type="InterPro" id="IPR036396">
    <property type="entry name" value="Cyt_P450_sf"/>
</dbReference>
<evidence type="ECO:0000256" key="3">
    <source>
        <dbReference type="ARBA" id="ARBA00004406"/>
    </source>
</evidence>
<keyword evidence="7" id="KW-0256">Endoplasmic reticulum</keyword>
<evidence type="ECO:0000256" key="14">
    <source>
        <dbReference type="RuleBase" id="RU000461"/>
    </source>
</evidence>
<comment type="cofactor">
    <cofactor evidence="1 13">
        <name>heme</name>
        <dbReference type="ChEBI" id="CHEBI:30413"/>
    </cofactor>
</comment>
<sequence length="441" mass="51076">MYEVVRRLCTMRDKVMRFWIGSKMMIFVTDATMVEQLLIKCSAKDVDFYGAFSLLADGIFIHNGKRWSELRRPLDKMFHPKLIETDYYVVFVRNANILCDIFDSKCGKGVFDVDEIMKYCTLDIVMDTIFGVPGSTQMLDNTLNLPNLIAKVVQGIFQKMFKLEYKFDWIFNMSKIGKRTRKNQDGLRLAWKKIQEIRKKEWAETGVHPSDPDFVPTNYVDLVHQVAYRDNWTEEHLEMSIFDLVAAGYDTSSIAASTAILFLAMYPEYQEKAYQEQVEIMGDRLEAPTPEEVERMDYLTMVFYDTLRHVGVPAIARTVTTEVTVEGYVFPVGSTINFASHEVGMNPNYYERPKEFYPDHFLPEKVAKRPKGAFFPFSGGARSCPGKKFSHLSVKIILSMLIRRFKFTTDMTFSDLTYKYMLMLESVKGYPVEATRRTSTN</sequence>